<keyword evidence="1" id="KW-0597">Phosphoprotein</keyword>
<dbReference type="Pfam" id="PF00072">
    <property type="entry name" value="Response_reg"/>
    <property type="match status" value="1"/>
</dbReference>
<organism evidence="3 4">
    <name type="scientific">Deinococcus sedimenti</name>
    <dbReference type="NCBI Taxonomy" id="1867090"/>
    <lineage>
        <taxon>Bacteria</taxon>
        <taxon>Thermotogati</taxon>
        <taxon>Deinococcota</taxon>
        <taxon>Deinococci</taxon>
        <taxon>Deinococcales</taxon>
        <taxon>Deinococcaceae</taxon>
        <taxon>Deinococcus</taxon>
    </lineage>
</organism>
<dbReference type="SUPFAM" id="SSF52172">
    <property type="entry name" value="CheY-like"/>
    <property type="match status" value="1"/>
</dbReference>
<comment type="caution">
    <text evidence="3">The sequence shown here is derived from an EMBL/GenBank/DDBJ whole genome shotgun (WGS) entry which is preliminary data.</text>
</comment>
<dbReference type="InterPro" id="IPR001789">
    <property type="entry name" value="Sig_transdc_resp-reg_receiver"/>
</dbReference>
<feature type="modified residue" description="4-aspartylphosphate" evidence="1">
    <location>
        <position position="60"/>
    </location>
</feature>
<evidence type="ECO:0000259" key="2">
    <source>
        <dbReference type="PROSITE" id="PS50110"/>
    </source>
</evidence>
<dbReference type="PANTHER" id="PTHR44520:SF2">
    <property type="entry name" value="RESPONSE REGULATOR RCP1"/>
    <property type="match status" value="1"/>
</dbReference>
<dbReference type="SMART" id="SM00448">
    <property type="entry name" value="REC"/>
    <property type="match status" value="1"/>
</dbReference>
<keyword evidence="4" id="KW-1185">Reference proteome</keyword>
<dbReference type="PROSITE" id="PS50110">
    <property type="entry name" value="RESPONSE_REGULATORY"/>
    <property type="match status" value="1"/>
</dbReference>
<sequence length="143" mass="16193">MNAPLRVLLADDNLGDRLLAEEAFSALDADVDLHFCENGRQALDRLRGPDQWQPDVVVLDINMPVMDGFEALRQIRTDPDLRQYPVVMLSSSRNPDDITTAYDLLAASYLVKEQDFLTFVTQMESFVAYWSHCTFCTTHPPAV</sequence>
<reference evidence="4" key="1">
    <citation type="journal article" date="2019" name="Int. J. Syst. Evol. Microbiol.">
        <title>The Global Catalogue of Microorganisms (GCM) 10K type strain sequencing project: providing services to taxonomists for standard genome sequencing and annotation.</title>
        <authorList>
            <consortium name="The Broad Institute Genomics Platform"/>
            <consortium name="The Broad Institute Genome Sequencing Center for Infectious Disease"/>
            <person name="Wu L."/>
            <person name="Ma J."/>
        </authorList>
    </citation>
    <scope>NUCLEOTIDE SEQUENCE [LARGE SCALE GENOMIC DNA]</scope>
    <source>
        <strain evidence="4">JCM 31405</strain>
    </source>
</reference>
<gene>
    <name evidence="3" type="ORF">GCM10008960_09840</name>
</gene>
<dbReference type="Gene3D" id="3.40.50.2300">
    <property type="match status" value="1"/>
</dbReference>
<accession>A0ABQ2S376</accession>
<dbReference type="InterPro" id="IPR052893">
    <property type="entry name" value="TCS_response_regulator"/>
</dbReference>
<feature type="domain" description="Response regulatory" evidence="2">
    <location>
        <begin position="6"/>
        <end position="127"/>
    </location>
</feature>
<evidence type="ECO:0000313" key="3">
    <source>
        <dbReference type="EMBL" id="GGR84861.1"/>
    </source>
</evidence>
<dbReference type="Proteomes" id="UP000644548">
    <property type="component" value="Unassembled WGS sequence"/>
</dbReference>
<dbReference type="CDD" id="cd17557">
    <property type="entry name" value="REC_Rcp-like"/>
    <property type="match status" value="1"/>
</dbReference>
<dbReference type="InterPro" id="IPR011006">
    <property type="entry name" value="CheY-like_superfamily"/>
</dbReference>
<name>A0ABQ2S376_9DEIO</name>
<dbReference type="EMBL" id="BMQN01000001">
    <property type="protein sequence ID" value="GGR84861.1"/>
    <property type="molecule type" value="Genomic_DNA"/>
</dbReference>
<evidence type="ECO:0000256" key="1">
    <source>
        <dbReference type="PROSITE-ProRule" id="PRU00169"/>
    </source>
</evidence>
<dbReference type="PANTHER" id="PTHR44520">
    <property type="entry name" value="RESPONSE REGULATOR RCP1-RELATED"/>
    <property type="match status" value="1"/>
</dbReference>
<dbReference type="RefSeq" id="WP_189071981.1">
    <property type="nucleotide sequence ID" value="NZ_BMQN01000001.1"/>
</dbReference>
<evidence type="ECO:0000313" key="4">
    <source>
        <dbReference type="Proteomes" id="UP000644548"/>
    </source>
</evidence>
<proteinExistence type="predicted"/>
<protein>
    <recommendedName>
        <fullName evidence="2">Response regulatory domain-containing protein</fullName>
    </recommendedName>
</protein>